<feature type="transmembrane region" description="Helical" evidence="7">
    <location>
        <begin position="244"/>
        <end position="267"/>
    </location>
</feature>
<keyword evidence="5 7" id="KW-1133">Transmembrane helix</keyword>
<evidence type="ECO:0000256" key="5">
    <source>
        <dbReference type="ARBA" id="ARBA00022989"/>
    </source>
</evidence>
<dbReference type="PANTHER" id="PTHR43044">
    <property type="match status" value="1"/>
</dbReference>
<keyword evidence="4 7" id="KW-0812">Transmembrane</keyword>
<feature type="transmembrane region" description="Helical" evidence="7">
    <location>
        <begin position="355"/>
        <end position="377"/>
    </location>
</feature>
<dbReference type="Proteomes" id="UP001474120">
    <property type="component" value="Unassembled WGS sequence"/>
</dbReference>
<comment type="caution">
    <text evidence="8">The sequence shown here is derived from an EMBL/GenBank/DDBJ whole genome shotgun (WGS) entry which is preliminary data.</text>
</comment>
<dbReference type="PANTHER" id="PTHR43044:SF2">
    <property type="entry name" value="POLYSULPHIDE REDUCTASE NRFD"/>
    <property type="match status" value="1"/>
</dbReference>
<evidence type="ECO:0000256" key="6">
    <source>
        <dbReference type="ARBA" id="ARBA00023136"/>
    </source>
</evidence>
<feature type="transmembrane region" description="Helical" evidence="7">
    <location>
        <begin position="143"/>
        <end position="166"/>
    </location>
</feature>
<evidence type="ECO:0000256" key="7">
    <source>
        <dbReference type="SAM" id="Phobius"/>
    </source>
</evidence>
<protein>
    <submittedName>
        <fullName evidence="8">NrfD/PsrC family molybdoenzyme membrane anchor subunit</fullName>
    </submittedName>
</protein>
<comment type="similarity">
    <text evidence="2">Belongs to the NrfD family.</text>
</comment>
<keyword evidence="6 7" id="KW-0472">Membrane</keyword>
<gene>
    <name evidence="8" type="primary">nrfD</name>
    <name evidence="8" type="ORF">AABB81_04360</name>
</gene>
<accession>A0ABU9KZZ2</accession>
<feature type="transmembrane region" description="Helical" evidence="7">
    <location>
        <begin position="329"/>
        <end position="348"/>
    </location>
</feature>
<dbReference type="Gene3D" id="1.20.1630.10">
    <property type="entry name" value="Formate dehydrogenase/DMSO reductase domain"/>
    <property type="match status" value="1"/>
</dbReference>
<evidence type="ECO:0000313" key="9">
    <source>
        <dbReference type="Proteomes" id="UP001474120"/>
    </source>
</evidence>
<keyword evidence="9" id="KW-1185">Reference proteome</keyword>
<evidence type="ECO:0000256" key="1">
    <source>
        <dbReference type="ARBA" id="ARBA00004651"/>
    </source>
</evidence>
<dbReference type="InterPro" id="IPR005614">
    <property type="entry name" value="NrfD-like"/>
</dbReference>
<evidence type="ECO:0000313" key="8">
    <source>
        <dbReference type="EMBL" id="MEL4455115.1"/>
    </source>
</evidence>
<evidence type="ECO:0000256" key="4">
    <source>
        <dbReference type="ARBA" id="ARBA00022692"/>
    </source>
</evidence>
<sequence>MKKIDITKQKYASPREKDLLKHVVETSWRYKLWMGFLLVIILIGMYAYYRQVRYGLIVTAMRDFTSWGIYISNFVFFVAVSLVGSLFSCILKLNKNYWSKPLVRISEVIAVSAIMCAAVIIIIDMGRPDRFFYVIKYMRIQSPIIWDVIIISTYLILSILLLYISILPDIAICRDRLTEVANWKKKMYKFLSINWINHPKQKAKLERMSKMLAIVVLPIAFAIHTVTSWLFATTWRPGWDSTNLGPYFVSGAFMAGAAVIIVAMYIIRKQLKLQAYITNSHFDKMGKLLVLLSLVYLYFNINEYLGPAFKMVGVEGEHITELFVGHYAPMYWLVQIGGLILPILLLMFKWFRRPVPILIISICVILGAWFKRFLIVIPSLQHPYLPIQDVDESYLTYHPTWEEWAITFASFASLLFFITVLMKIFPVLPVEEEELVAETVVESNILQNENQ</sequence>
<feature type="transmembrane region" description="Helical" evidence="7">
    <location>
        <begin position="404"/>
        <end position="425"/>
    </location>
</feature>
<keyword evidence="3" id="KW-1003">Cell membrane</keyword>
<feature type="transmembrane region" description="Helical" evidence="7">
    <location>
        <begin position="69"/>
        <end position="90"/>
    </location>
</feature>
<feature type="transmembrane region" description="Helical" evidence="7">
    <location>
        <begin position="288"/>
        <end position="309"/>
    </location>
</feature>
<comment type="subcellular location">
    <subcellularLocation>
        <location evidence="1">Cell membrane</location>
        <topology evidence="1">Multi-pass membrane protein</topology>
    </subcellularLocation>
</comment>
<evidence type="ECO:0000256" key="3">
    <source>
        <dbReference type="ARBA" id="ARBA00022475"/>
    </source>
</evidence>
<dbReference type="RefSeq" id="WP_342158878.1">
    <property type="nucleotide sequence ID" value="NZ_JBCDNA010000001.1"/>
</dbReference>
<reference evidence="8 9" key="1">
    <citation type="submission" date="2024-04" db="EMBL/GenBank/DDBJ databases">
        <title>whole genome sequencing of Lutimonas vermicola strain IMCC1616.</title>
        <authorList>
            <person name="Bae S.S."/>
        </authorList>
    </citation>
    <scope>NUCLEOTIDE SEQUENCE [LARGE SCALE GENOMIC DNA]</scope>
    <source>
        <strain evidence="8 9">IMCC1616</strain>
    </source>
</reference>
<feature type="transmembrane region" description="Helical" evidence="7">
    <location>
        <begin position="211"/>
        <end position="232"/>
    </location>
</feature>
<dbReference type="EMBL" id="JBCDNA010000001">
    <property type="protein sequence ID" value="MEL4455115.1"/>
    <property type="molecule type" value="Genomic_DNA"/>
</dbReference>
<evidence type="ECO:0000256" key="2">
    <source>
        <dbReference type="ARBA" id="ARBA00008929"/>
    </source>
</evidence>
<name>A0ABU9KZZ2_9FLAO</name>
<feature type="transmembrane region" description="Helical" evidence="7">
    <location>
        <begin position="102"/>
        <end position="123"/>
    </location>
</feature>
<organism evidence="8 9">
    <name type="scientific">Lutimonas vermicola</name>
    <dbReference type="NCBI Taxonomy" id="414288"/>
    <lineage>
        <taxon>Bacteria</taxon>
        <taxon>Pseudomonadati</taxon>
        <taxon>Bacteroidota</taxon>
        <taxon>Flavobacteriia</taxon>
        <taxon>Flavobacteriales</taxon>
        <taxon>Flavobacteriaceae</taxon>
        <taxon>Lutimonas</taxon>
    </lineage>
</organism>
<dbReference type="Pfam" id="PF03916">
    <property type="entry name" value="NrfD"/>
    <property type="match status" value="1"/>
</dbReference>
<feature type="transmembrane region" description="Helical" evidence="7">
    <location>
        <begin position="30"/>
        <end position="49"/>
    </location>
</feature>
<proteinExistence type="inferred from homology"/>